<keyword evidence="3" id="KW-0378">Hydrolase</keyword>
<comment type="similarity">
    <text evidence="1">Belongs to the cutinase family.</text>
</comment>
<keyword evidence="6" id="KW-1185">Reference proteome</keyword>
<accession>A0A064CKL4</accession>
<dbReference type="EMBL" id="JALN02000001">
    <property type="protein sequence ID" value="KDE99307.1"/>
    <property type="molecule type" value="Genomic_DNA"/>
</dbReference>
<dbReference type="Gene3D" id="3.40.50.1820">
    <property type="entry name" value="alpha/beta hydrolase"/>
    <property type="match status" value="1"/>
</dbReference>
<gene>
    <name evidence="5" type="ORF">Y900_010220</name>
</gene>
<evidence type="ECO:0000313" key="5">
    <source>
        <dbReference type="EMBL" id="KDE99307.1"/>
    </source>
</evidence>
<dbReference type="SUPFAM" id="SSF53474">
    <property type="entry name" value="alpha/beta-Hydrolases"/>
    <property type="match status" value="1"/>
</dbReference>
<proteinExistence type="inferred from homology"/>
<dbReference type="Pfam" id="PF01083">
    <property type="entry name" value="Cutinase"/>
    <property type="match status" value="1"/>
</dbReference>
<sequence>MSVNESDQAHYLRRFFLAAMLTTAALVTAPTGSPVASADEGCPDVEVVFARGTFEPPGVGGIGQAFVDELRAQPQLAGKSVDVYAVNYPASLQFSTAADGVVDASNRVRDMANRCPNTKMVLGGYSQGAAVAGYVTADKIPDGYIPPDGITGPMAPEIAKHVSAVALFGKPSNGFLNTIDRTAPPITVGSLYAAKTIDQCVPEDPICSPTGRDNGAHQAYAANGMTAQAASFAADKIVAAMATAPKAPSAS</sequence>
<organism evidence="5 6">
    <name type="scientific">Mycolicibacterium aromaticivorans JS19b1 = JCM 16368</name>
    <dbReference type="NCBI Taxonomy" id="1440774"/>
    <lineage>
        <taxon>Bacteria</taxon>
        <taxon>Bacillati</taxon>
        <taxon>Actinomycetota</taxon>
        <taxon>Actinomycetes</taxon>
        <taxon>Mycobacteriales</taxon>
        <taxon>Mycobacteriaceae</taxon>
        <taxon>Mycolicibacterium</taxon>
    </lineage>
</organism>
<evidence type="ECO:0000256" key="1">
    <source>
        <dbReference type="ARBA" id="ARBA00007534"/>
    </source>
</evidence>
<dbReference type="PROSITE" id="PS51318">
    <property type="entry name" value="TAT"/>
    <property type="match status" value="1"/>
</dbReference>
<dbReference type="Proteomes" id="UP000022835">
    <property type="component" value="Unassembled WGS sequence"/>
</dbReference>
<dbReference type="GO" id="GO:0052689">
    <property type="term" value="F:carboxylic ester hydrolase activity"/>
    <property type="evidence" value="ECO:0007669"/>
    <property type="project" value="UniProtKB-KW"/>
</dbReference>
<evidence type="ECO:0000256" key="4">
    <source>
        <dbReference type="ARBA" id="ARBA00023157"/>
    </source>
</evidence>
<evidence type="ECO:0000313" key="6">
    <source>
        <dbReference type="Proteomes" id="UP000022835"/>
    </source>
</evidence>
<evidence type="ECO:0000256" key="2">
    <source>
        <dbReference type="ARBA" id="ARBA00022487"/>
    </source>
</evidence>
<dbReference type="STRING" id="1440774.Y900_010220"/>
<evidence type="ECO:0000256" key="3">
    <source>
        <dbReference type="ARBA" id="ARBA00022801"/>
    </source>
</evidence>
<dbReference type="InterPro" id="IPR006311">
    <property type="entry name" value="TAT_signal"/>
</dbReference>
<protein>
    <submittedName>
        <fullName evidence="5">Cutinase</fullName>
    </submittedName>
</protein>
<dbReference type="PANTHER" id="PTHR33630:SF9">
    <property type="entry name" value="CUTINASE 4"/>
    <property type="match status" value="1"/>
</dbReference>
<dbReference type="InterPro" id="IPR000675">
    <property type="entry name" value="Cutinase/axe"/>
</dbReference>
<dbReference type="InterPro" id="IPR029058">
    <property type="entry name" value="AB_hydrolase_fold"/>
</dbReference>
<dbReference type="eggNOG" id="ENOG5030PZC">
    <property type="taxonomic scope" value="Bacteria"/>
</dbReference>
<dbReference type="PANTHER" id="PTHR33630">
    <property type="entry name" value="CUTINASE RV1984C-RELATED-RELATED"/>
    <property type="match status" value="1"/>
</dbReference>
<keyword evidence="2" id="KW-0719">Serine esterase</keyword>
<reference evidence="5" key="1">
    <citation type="submission" date="2014-05" db="EMBL/GenBank/DDBJ databases">
        <title>Genome sequence of Mycobacterium aromaticivorans strain JS19b1T (= DSM 45407T).</title>
        <authorList>
            <person name="Kwak Y."/>
            <person name="Park G.-S."/>
            <person name="Li Q.X."/>
            <person name="Lee S.-E."/>
            <person name="Shin J.-H."/>
        </authorList>
    </citation>
    <scope>NUCLEOTIDE SEQUENCE [LARGE SCALE GENOMIC DNA]</scope>
    <source>
        <strain evidence="5">JS19b1</strain>
    </source>
</reference>
<dbReference type="SMART" id="SM01110">
    <property type="entry name" value="Cutinase"/>
    <property type="match status" value="1"/>
</dbReference>
<dbReference type="OrthoDB" id="3690529at2"/>
<keyword evidence="4" id="KW-1015">Disulfide bond</keyword>
<comment type="caution">
    <text evidence="5">The sequence shown here is derived from an EMBL/GenBank/DDBJ whole genome shotgun (WGS) entry which is preliminary data.</text>
</comment>
<name>A0A064CKL4_9MYCO</name>
<dbReference type="AlphaFoldDB" id="A0A064CKL4"/>